<name>A0A562M142_9GAMM</name>
<dbReference type="Gene3D" id="2.30.110.50">
    <property type="match status" value="1"/>
</dbReference>
<keyword evidence="2" id="KW-1185">Reference proteome</keyword>
<protein>
    <submittedName>
        <fullName evidence="1">Late control gene D protein (GPD)</fullName>
    </submittedName>
</protein>
<organism evidence="1 2">
    <name type="scientific">Aerolutibacter ruishenii</name>
    <dbReference type="NCBI Taxonomy" id="686800"/>
    <lineage>
        <taxon>Bacteria</taxon>
        <taxon>Pseudomonadati</taxon>
        <taxon>Pseudomonadota</taxon>
        <taxon>Gammaproteobacteria</taxon>
        <taxon>Lysobacterales</taxon>
        <taxon>Lysobacteraceae</taxon>
        <taxon>Aerolutibacter</taxon>
    </lineage>
</organism>
<dbReference type="Proteomes" id="UP000316471">
    <property type="component" value="Unassembled WGS sequence"/>
</dbReference>
<accession>A0A562M142</accession>
<dbReference type="Pfam" id="PF05954">
    <property type="entry name" value="Phage_GPD"/>
    <property type="match status" value="1"/>
</dbReference>
<proteinExistence type="predicted"/>
<evidence type="ECO:0000313" key="1">
    <source>
        <dbReference type="EMBL" id="TWI13600.1"/>
    </source>
</evidence>
<dbReference type="EMBL" id="VLKP01000002">
    <property type="protein sequence ID" value="TWI13600.1"/>
    <property type="molecule type" value="Genomic_DNA"/>
</dbReference>
<gene>
    <name evidence="1" type="ORF">IP93_00763</name>
</gene>
<sequence>MDLLVSGLAALAAGPRQHDRLLRLHAPLGPEVLVAETLDGVESVDGGGFRFDLTALSIDAHLCLDDLLGQPVLLQWQTDGDPAAMDLGAGPLRPLHGHVTRVERVGSNGGLARYALRIEPWLAFLRQRVDSFVFQDMTVVEIVESVFADYVDGVAGPGGGGHWPRRGAGR</sequence>
<evidence type="ECO:0000313" key="2">
    <source>
        <dbReference type="Proteomes" id="UP000316471"/>
    </source>
</evidence>
<dbReference type="AlphaFoldDB" id="A0A562M142"/>
<dbReference type="RefSeq" id="WP_277874011.1">
    <property type="nucleotide sequence ID" value="NZ_VLKP01000002.1"/>
</dbReference>
<reference evidence="1 2" key="1">
    <citation type="journal article" date="2015" name="Stand. Genomic Sci.">
        <title>Genomic Encyclopedia of Bacterial and Archaeal Type Strains, Phase III: the genomes of soil and plant-associated and newly described type strains.</title>
        <authorList>
            <person name="Whitman W.B."/>
            <person name="Woyke T."/>
            <person name="Klenk H.P."/>
            <person name="Zhou Y."/>
            <person name="Lilburn T.G."/>
            <person name="Beck B.J."/>
            <person name="De Vos P."/>
            <person name="Vandamme P."/>
            <person name="Eisen J.A."/>
            <person name="Garrity G."/>
            <person name="Hugenholtz P."/>
            <person name="Kyrpides N.C."/>
        </authorList>
    </citation>
    <scope>NUCLEOTIDE SEQUENCE [LARGE SCALE GENOMIC DNA]</scope>
    <source>
        <strain evidence="1 2">CGMCC 1.10136</strain>
    </source>
</reference>
<comment type="caution">
    <text evidence="1">The sequence shown here is derived from an EMBL/GenBank/DDBJ whole genome shotgun (WGS) entry which is preliminary data.</text>
</comment>
<dbReference type="SUPFAM" id="SSF69279">
    <property type="entry name" value="Phage tail proteins"/>
    <property type="match status" value="1"/>
</dbReference>